<evidence type="ECO:0000256" key="3">
    <source>
        <dbReference type="ARBA" id="ARBA00022692"/>
    </source>
</evidence>
<dbReference type="GO" id="GO:0030007">
    <property type="term" value="P:intracellular potassium ion homeostasis"/>
    <property type="evidence" value="ECO:0007669"/>
    <property type="project" value="TreeGrafter"/>
</dbReference>
<sequence>MTNTGTWIAASLFQSVSTRTCGFQTFQVPKLAPAEQLTQIIMMYIAAFPIMLTMRTTNVYEDQSLFAQEPSAEDEEEIVSSKGQVVWGRFLSSHIRHQLAYDLWWLVVALWIVLMADRGRITSLDNPNLTVFGVIYEIISAYGNVGMSFGSATKAASLSGDFSVLSKLVIIGLMYRGRHRGLPNAIDRSVMLPHRMERYDEETTRRQNSLLAQDMHNRTMSLPRAPTHTSLRRPDPHAAKLHTMYQCQQNGLGSMEREGIHSHGTEI</sequence>
<keyword evidence="5" id="KW-0406">Ion transport</keyword>
<accession>A0A0M8MTF2</accession>
<protein>
    <submittedName>
        <fullName evidence="7">Low-affinity potassium transport protein</fullName>
    </submittedName>
</protein>
<proteinExistence type="predicted"/>
<dbReference type="EMBL" id="LGAV01000004">
    <property type="protein sequence ID" value="KOS13994.1"/>
    <property type="molecule type" value="Genomic_DNA"/>
</dbReference>
<comment type="subcellular location">
    <subcellularLocation>
        <location evidence="1">Membrane</location>
        <topology evidence="1">Multi-pass membrane protein</topology>
    </subcellularLocation>
</comment>
<evidence type="ECO:0000313" key="7">
    <source>
        <dbReference type="EMBL" id="KOS13994.1"/>
    </source>
</evidence>
<comment type="caution">
    <text evidence="7">The sequence shown here is derived from an EMBL/GenBank/DDBJ whole genome shotgun (WGS) entry which is preliminary data.</text>
</comment>
<evidence type="ECO:0000256" key="6">
    <source>
        <dbReference type="ARBA" id="ARBA00023136"/>
    </source>
</evidence>
<name>A0A0M8MTF2_9BASI</name>
<dbReference type="GO" id="GO:0140107">
    <property type="term" value="F:high-affinity potassium ion transmembrane transporter activity"/>
    <property type="evidence" value="ECO:0007669"/>
    <property type="project" value="TreeGrafter"/>
</dbReference>
<keyword evidence="3" id="KW-0812">Transmembrane</keyword>
<dbReference type="PANTHER" id="PTHR31064:SF30">
    <property type="entry name" value="HIGH-AFFINITY POTASSIUM TRANSPORT PROTEIN-RELATED"/>
    <property type="match status" value="1"/>
</dbReference>
<dbReference type="InterPro" id="IPR051143">
    <property type="entry name" value="TrkH_K-transport"/>
</dbReference>
<dbReference type="RefSeq" id="XP_017991626.1">
    <property type="nucleotide sequence ID" value="XM_018138625.1"/>
</dbReference>
<dbReference type="VEuPathDB" id="FungiDB:Malapachy_4170"/>
<dbReference type="Proteomes" id="UP000037751">
    <property type="component" value="Unassembled WGS sequence"/>
</dbReference>
<dbReference type="STRING" id="77020.A0A0M8MTF2"/>
<keyword evidence="2" id="KW-0813">Transport</keyword>
<organism evidence="7 8">
    <name type="scientific">Malassezia pachydermatis</name>
    <dbReference type="NCBI Taxonomy" id="77020"/>
    <lineage>
        <taxon>Eukaryota</taxon>
        <taxon>Fungi</taxon>
        <taxon>Dikarya</taxon>
        <taxon>Basidiomycota</taxon>
        <taxon>Ustilaginomycotina</taxon>
        <taxon>Malasseziomycetes</taxon>
        <taxon>Malasseziales</taxon>
        <taxon>Malasseziaceae</taxon>
        <taxon>Malassezia</taxon>
    </lineage>
</organism>
<gene>
    <name evidence="7" type="ORF">Malapachy_4170</name>
</gene>
<keyword evidence="4" id="KW-1133">Transmembrane helix</keyword>
<dbReference type="GeneID" id="28730501"/>
<keyword evidence="6" id="KW-0472">Membrane</keyword>
<evidence type="ECO:0000313" key="8">
    <source>
        <dbReference type="Proteomes" id="UP000037751"/>
    </source>
</evidence>
<dbReference type="GO" id="GO:0005886">
    <property type="term" value="C:plasma membrane"/>
    <property type="evidence" value="ECO:0007669"/>
    <property type="project" value="TreeGrafter"/>
</dbReference>
<reference evidence="7 8" key="1">
    <citation type="submission" date="2015-07" db="EMBL/GenBank/DDBJ databases">
        <title>Draft Genome Sequence of Malassezia furfur CBS1878 and Malassezia pachydermatis CBS1879.</title>
        <authorList>
            <person name="Triana S."/>
            <person name="Ohm R."/>
            <person name="Gonzalez A."/>
            <person name="DeCock H."/>
            <person name="Restrepo S."/>
            <person name="Celis A."/>
        </authorList>
    </citation>
    <scope>NUCLEOTIDE SEQUENCE [LARGE SCALE GENOMIC DNA]</scope>
    <source>
        <strain evidence="7 8">CBS 1879</strain>
    </source>
</reference>
<dbReference type="PANTHER" id="PTHR31064">
    <property type="entry name" value="POTASSIUM TRANSPORT PROTEIN DDB_G0292412-RELATED"/>
    <property type="match status" value="1"/>
</dbReference>
<dbReference type="InterPro" id="IPR003445">
    <property type="entry name" value="Cat_transpt"/>
</dbReference>
<dbReference type="AlphaFoldDB" id="A0A0M8MTF2"/>
<evidence type="ECO:0000256" key="1">
    <source>
        <dbReference type="ARBA" id="ARBA00004141"/>
    </source>
</evidence>
<keyword evidence="8" id="KW-1185">Reference proteome</keyword>
<evidence type="ECO:0000256" key="2">
    <source>
        <dbReference type="ARBA" id="ARBA00022448"/>
    </source>
</evidence>
<evidence type="ECO:0000256" key="5">
    <source>
        <dbReference type="ARBA" id="ARBA00023065"/>
    </source>
</evidence>
<dbReference type="OrthoDB" id="9999863at2759"/>
<evidence type="ECO:0000256" key="4">
    <source>
        <dbReference type="ARBA" id="ARBA00022989"/>
    </source>
</evidence>
<dbReference type="GO" id="GO:1990573">
    <property type="term" value="P:potassium ion import across plasma membrane"/>
    <property type="evidence" value="ECO:0007669"/>
    <property type="project" value="TreeGrafter"/>
</dbReference>
<dbReference type="Pfam" id="PF02386">
    <property type="entry name" value="TrkH"/>
    <property type="match status" value="1"/>
</dbReference>